<sequence>MALVMSGDDSDGRDGEDGDDGLTTTAVIAARRRHVVQGPPRRWAVGSRRGRPCPVAGRPGMDRAGFEGGFV</sequence>
<dbReference type="AlphaFoldDB" id="A0A150P8P2"/>
<name>A0A150P8P2_SORCE</name>
<feature type="region of interest" description="Disordered" evidence="1">
    <location>
        <begin position="39"/>
        <end position="71"/>
    </location>
</feature>
<organism evidence="2 3">
    <name type="scientific">Sorangium cellulosum</name>
    <name type="common">Polyangium cellulosum</name>
    <dbReference type="NCBI Taxonomy" id="56"/>
    <lineage>
        <taxon>Bacteria</taxon>
        <taxon>Pseudomonadati</taxon>
        <taxon>Myxococcota</taxon>
        <taxon>Polyangia</taxon>
        <taxon>Polyangiales</taxon>
        <taxon>Polyangiaceae</taxon>
        <taxon>Sorangium</taxon>
    </lineage>
</organism>
<comment type="caution">
    <text evidence="2">The sequence shown here is derived from an EMBL/GenBank/DDBJ whole genome shotgun (WGS) entry which is preliminary data.</text>
</comment>
<accession>A0A150P8P2</accession>
<protein>
    <submittedName>
        <fullName evidence="2">Uncharacterized protein</fullName>
    </submittedName>
</protein>
<reference evidence="2 3" key="1">
    <citation type="submission" date="2014-02" db="EMBL/GenBank/DDBJ databases">
        <title>The small core and large imbalanced accessory genome model reveals a collaborative survival strategy of Sorangium cellulosum strains in nature.</title>
        <authorList>
            <person name="Han K."/>
            <person name="Peng R."/>
            <person name="Blom J."/>
            <person name="Li Y.-Z."/>
        </authorList>
    </citation>
    <scope>NUCLEOTIDE SEQUENCE [LARGE SCALE GENOMIC DNA]</scope>
    <source>
        <strain evidence="2 3">So0157-25</strain>
    </source>
</reference>
<evidence type="ECO:0000313" key="3">
    <source>
        <dbReference type="Proteomes" id="UP000075420"/>
    </source>
</evidence>
<gene>
    <name evidence="2" type="ORF">BE08_10290</name>
</gene>
<proteinExistence type="predicted"/>
<evidence type="ECO:0000256" key="1">
    <source>
        <dbReference type="SAM" id="MobiDB-lite"/>
    </source>
</evidence>
<feature type="region of interest" description="Disordered" evidence="1">
    <location>
        <begin position="1"/>
        <end position="21"/>
    </location>
</feature>
<dbReference type="EMBL" id="JELY01002612">
    <property type="protein sequence ID" value="KYF52047.1"/>
    <property type="molecule type" value="Genomic_DNA"/>
</dbReference>
<evidence type="ECO:0000313" key="2">
    <source>
        <dbReference type="EMBL" id="KYF52047.1"/>
    </source>
</evidence>
<dbReference type="Proteomes" id="UP000075420">
    <property type="component" value="Unassembled WGS sequence"/>
</dbReference>